<evidence type="ECO:0000256" key="7">
    <source>
        <dbReference type="ARBA" id="ARBA00022741"/>
    </source>
</evidence>
<dbReference type="InterPro" id="IPR054352">
    <property type="entry name" value="ACT_Aspartokinase"/>
</dbReference>
<evidence type="ECO:0000256" key="3">
    <source>
        <dbReference type="ARBA" id="ARBA00004986"/>
    </source>
</evidence>
<comment type="caution">
    <text evidence="17">The sequence shown here is derived from an EMBL/GenBank/DDBJ whole genome shotgun (WGS) entry which is preliminary data.</text>
</comment>
<comment type="pathway">
    <text evidence="3 15">Amino-acid biosynthesis; L-methionine biosynthesis via de novo pathway; L-homoserine from L-aspartate: step 1/3.</text>
</comment>
<feature type="binding site" evidence="13">
    <location>
        <begin position="6"/>
        <end position="9"/>
    </location>
    <ligand>
        <name>ATP</name>
        <dbReference type="ChEBI" id="CHEBI:30616"/>
    </ligand>
</feature>
<dbReference type="AlphaFoldDB" id="A0A1E3A435"/>
<feature type="binding site" evidence="13">
    <location>
        <position position="115"/>
    </location>
    <ligand>
        <name>substrate</name>
    </ligand>
</feature>
<comment type="catalytic activity">
    <reaction evidence="12 14">
        <text>L-aspartate + ATP = 4-phospho-L-aspartate + ADP</text>
        <dbReference type="Rhea" id="RHEA:23776"/>
        <dbReference type="ChEBI" id="CHEBI:29991"/>
        <dbReference type="ChEBI" id="CHEBI:30616"/>
        <dbReference type="ChEBI" id="CHEBI:57535"/>
        <dbReference type="ChEBI" id="CHEBI:456216"/>
        <dbReference type="EC" id="2.7.2.4"/>
    </reaction>
</comment>
<dbReference type="UniPathway" id="UPA00051">
    <property type="reaction ID" value="UER00462"/>
</dbReference>
<evidence type="ECO:0000256" key="11">
    <source>
        <dbReference type="ARBA" id="ARBA00023154"/>
    </source>
</evidence>
<evidence type="ECO:0000256" key="1">
    <source>
        <dbReference type="ARBA" id="ARBA00003121"/>
    </source>
</evidence>
<keyword evidence="9 13" id="KW-0067">ATP-binding</keyword>
<dbReference type="CDD" id="cd04911">
    <property type="entry name" value="ACT_AKiii-YclM-BS_1"/>
    <property type="match status" value="1"/>
</dbReference>
<dbReference type="PROSITE" id="PS00324">
    <property type="entry name" value="ASPARTOKINASE"/>
    <property type="match status" value="1"/>
</dbReference>
<keyword evidence="6 14" id="KW-0808">Transferase</keyword>
<evidence type="ECO:0000256" key="13">
    <source>
        <dbReference type="PIRSR" id="PIRSR000726-1"/>
    </source>
</evidence>
<evidence type="ECO:0000256" key="8">
    <source>
        <dbReference type="ARBA" id="ARBA00022777"/>
    </source>
</evidence>
<comment type="similarity">
    <text evidence="5 14">Belongs to the aspartokinase family.</text>
</comment>
<dbReference type="GO" id="GO:0009089">
    <property type="term" value="P:lysine biosynthetic process via diaminopimelate"/>
    <property type="evidence" value="ECO:0007669"/>
    <property type="project" value="UniProtKB-UniPathway"/>
</dbReference>
<evidence type="ECO:0000256" key="4">
    <source>
        <dbReference type="ARBA" id="ARBA00005139"/>
    </source>
</evidence>
<evidence type="ECO:0000259" key="16">
    <source>
        <dbReference type="PROSITE" id="PS51671"/>
    </source>
</evidence>
<dbReference type="Pfam" id="PF00696">
    <property type="entry name" value="AA_kinase"/>
    <property type="match status" value="1"/>
</dbReference>
<keyword evidence="15" id="KW-0028">Amino-acid biosynthesis</keyword>
<dbReference type="NCBIfam" id="TIGR00657">
    <property type="entry name" value="asp_kinases"/>
    <property type="match status" value="1"/>
</dbReference>
<feature type="binding site" evidence="13">
    <location>
        <begin position="206"/>
        <end position="207"/>
    </location>
    <ligand>
        <name>ATP</name>
        <dbReference type="ChEBI" id="CHEBI:30616"/>
    </ligand>
</feature>
<dbReference type="InterPro" id="IPR018042">
    <property type="entry name" value="Aspartate_kinase_CS"/>
</dbReference>
<dbReference type="PROSITE" id="PS51671">
    <property type="entry name" value="ACT"/>
    <property type="match status" value="1"/>
</dbReference>
<dbReference type="GO" id="GO:0005524">
    <property type="term" value="F:ATP binding"/>
    <property type="evidence" value="ECO:0007669"/>
    <property type="project" value="UniProtKB-KW"/>
</dbReference>
<dbReference type="EC" id="2.7.2.4" evidence="14"/>
<reference evidence="17 18" key="1">
    <citation type="submission" date="2016-07" db="EMBL/GenBank/DDBJ databases">
        <title>Characterization of isolates of Eisenbergiella tayi derived from blood cultures, using whole genome sequencing.</title>
        <authorList>
            <person name="Burdz T."/>
            <person name="Wiebe D."/>
            <person name="Huynh C."/>
            <person name="Bernard K."/>
        </authorList>
    </citation>
    <scope>NUCLEOTIDE SEQUENCE [LARGE SCALE GENOMIC DNA]</scope>
    <source>
        <strain evidence="17 18">NML 110608</strain>
    </source>
</reference>
<dbReference type="InterPro" id="IPR005260">
    <property type="entry name" value="Asp_kin_monofn"/>
</dbReference>
<evidence type="ECO:0000313" key="18">
    <source>
        <dbReference type="Proteomes" id="UP000094067"/>
    </source>
</evidence>
<evidence type="ECO:0000256" key="5">
    <source>
        <dbReference type="ARBA" id="ARBA00010122"/>
    </source>
</evidence>
<dbReference type="Gene3D" id="3.40.1160.10">
    <property type="entry name" value="Acetylglutamate kinase-like"/>
    <property type="match status" value="1"/>
</dbReference>
<dbReference type="GO" id="GO:0009088">
    <property type="term" value="P:threonine biosynthetic process"/>
    <property type="evidence" value="ECO:0007669"/>
    <property type="project" value="UniProtKB-UniPathway"/>
</dbReference>
<dbReference type="GO" id="GO:0009090">
    <property type="term" value="P:homoserine biosynthetic process"/>
    <property type="evidence" value="ECO:0007669"/>
    <property type="project" value="TreeGrafter"/>
</dbReference>
<evidence type="ECO:0000256" key="9">
    <source>
        <dbReference type="ARBA" id="ARBA00022840"/>
    </source>
</evidence>
<comment type="pathway">
    <text evidence="4 15">Amino-acid biosynthesis; L-threonine biosynthesis; L-threonine from L-aspartate: step 1/5.</text>
</comment>
<keyword evidence="11" id="KW-0457">Lysine biosynthesis</keyword>
<dbReference type="RefSeq" id="WP_069153773.1">
    <property type="nucleotide sequence ID" value="NZ_JAETTA010000004.1"/>
</dbReference>
<evidence type="ECO:0000256" key="2">
    <source>
        <dbReference type="ARBA" id="ARBA00004766"/>
    </source>
</evidence>
<accession>A0A1E3A435</accession>
<keyword evidence="10" id="KW-0220">Diaminopimelate biosynthesis</keyword>
<evidence type="ECO:0000256" key="14">
    <source>
        <dbReference type="RuleBase" id="RU003448"/>
    </source>
</evidence>
<dbReference type="GO" id="GO:0005829">
    <property type="term" value="C:cytosol"/>
    <property type="evidence" value="ECO:0007669"/>
    <property type="project" value="TreeGrafter"/>
</dbReference>
<dbReference type="UniPathway" id="UPA00034">
    <property type="reaction ID" value="UER00015"/>
</dbReference>
<dbReference type="PIRSF" id="PIRSF000726">
    <property type="entry name" value="Asp_kin"/>
    <property type="match status" value="1"/>
</dbReference>
<feature type="binding site" evidence="13">
    <location>
        <position position="50"/>
    </location>
    <ligand>
        <name>substrate</name>
    </ligand>
</feature>
<dbReference type="PANTHER" id="PTHR21499">
    <property type="entry name" value="ASPARTATE KINASE"/>
    <property type="match status" value="1"/>
</dbReference>
<keyword evidence="7 13" id="KW-0547">Nucleotide-binding</keyword>
<dbReference type="Pfam" id="PF22468">
    <property type="entry name" value="ACT_9"/>
    <property type="match status" value="1"/>
</dbReference>
<dbReference type="InterPro" id="IPR036393">
    <property type="entry name" value="AceGlu_kinase-like_sf"/>
</dbReference>
<dbReference type="EMBL" id="MCGH01000003">
    <property type="protein sequence ID" value="ODM03247.1"/>
    <property type="molecule type" value="Genomic_DNA"/>
</dbReference>
<dbReference type="CDD" id="cd04916">
    <property type="entry name" value="ACT_AKiii-YclM-BS_2"/>
    <property type="match status" value="1"/>
</dbReference>
<feature type="domain" description="ACT" evidence="16">
    <location>
        <begin position="376"/>
        <end position="439"/>
    </location>
</feature>
<dbReference type="InterPro" id="IPR001048">
    <property type="entry name" value="Asp/Glu/Uridylate_kinase"/>
</dbReference>
<dbReference type="PATRIC" id="fig|1432052.4.peg.4469"/>
<dbReference type="InterPro" id="IPR002912">
    <property type="entry name" value="ACT_dom"/>
</dbReference>
<dbReference type="FunFam" id="3.30.2130.10:FF:000001">
    <property type="entry name" value="Bifunctional aspartokinase/homoserine dehydrogenase"/>
    <property type="match status" value="1"/>
</dbReference>
<comment type="pathway">
    <text evidence="2 15">Amino-acid biosynthesis; L-lysine biosynthesis via DAP pathway; (S)-tetrahydrodipicolinate from L-aspartate: step 1/4.</text>
</comment>
<evidence type="ECO:0000256" key="12">
    <source>
        <dbReference type="ARBA" id="ARBA00047872"/>
    </source>
</evidence>
<evidence type="ECO:0000256" key="10">
    <source>
        <dbReference type="ARBA" id="ARBA00022915"/>
    </source>
</evidence>
<evidence type="ECO:0000256" key="15">
    <source>
        <dbReference type="RuleBase" id="RU004249"/>
    </source>
</evidence>
<sequence length="439" mass="48517">MKKVVKFGGSSLASAEQFMKVSGIIKADDERRFVIPSAPGKRNKKDTKVTDMLYACYEAAENDKPCQELLKGIEARYDEIIKGLGLELSLKEEFKTIAENFKKKAGKDYAASRGEYLNGIVMAAYLKFTFIDAAEVIFFDENGIFDAAKTDKVMSERLEKEEYAVIPGFYGSQPDGSIRTFSRGGSDITGSIVARAVHAEVYENWTDVSGFLIADPRIIPNPVGIDTITYKELRELSYMGATVLHEDAIFPVRKEGIPINIRNTNAPEENGTWIVESTCQKSKFVITGIAGKKGFCSVNIEKDMMNAEIGFGRKVLQAFEDSGISFEHVPSGIDTMTVFVHQDEFMDKEQKVVSAIHRLAHPDTIDIESDLALIAVVGRGMKSTRGTAGRIFSALAHANVNVKMIDQGSSELNIIIGVRNEDFEAAIRAIYNIFVLVQI</sequence>
<evidence type="ECO:0000256" key="6">
    <source>
        <dbReference type="ARBA" id="ARBA00022679"/>
    </source>
</evidence>
<dbReference type="PANTHER" id="PTHR21499:SF67">
    <property type="entry name" value="ASPARTOKINASE 3"/>
    <property type="match status" value="1"/>
</dbReference>
<dbReference type="GO" id="GO:0004072">
    <property type="term" value="F:aspartate kinase activity"/>
    <property type="evidence" value="ECO:0007669"/>
    <property type="project" value="UniProtKB-EC"/>
</dbReference>
<name>A0A1E3A435_9FIRM</name>
<gene>
    <name evidence="17" type="primary">yclM</name>
    <name evidence="17" type="ORF">BEI61_04041</name>
</gene>
<keyword evidence="8 14" id="KW-0418">Kinase</keyword>
<proteinExistence type="inferred from homology"/>
<dbReference type="UniPathway" id="UPA00050">
    <property type="reaction ID" value="UER00461"/>
</dbReference>
<feature type="binding site" evidence="13">
    <location>
        <position position="217"/>
    </location>
    <ligand>
        <name>ATP</name>
        <dbReference type="ChEBI" id="CHEBI:30616"/>
    </ligand>
</feature>
<dbReference type="InterPro" id="IPR045865">
    <property type="entry name" value="ACT-like_dom_sf"/>
</dbReference>
<dbReference type="GO" id="GO:0019877">
    <property type="term" value="P:diaminopimelate biosynthetic process"/>
    <property type="evidence" value="ECO:0007669"/>
    <property type="project" value="UniProtKB-KW"/>
</dbReference>
<dbReference type="SUPFAM" id="SSF53633">
    <property type="entry name" value="Carbamate kinase-like"/>
    <property type="match status" value="1"/>
</dbReference>
<dbReference type="InterPro" id="IPR001341">
    <property type="entry name" value="Asp_kinase"/>
</dbReference>
<dbReference type="NCBIfam" id="NF006540">
    <property type="entry name" value="PRK09034.1"/>
    <property type="match status" value="1"/>
</dbReference>
<comment type="function">
    <text evidence="1">Catalyzes the phosphorylation of the beta-carboxyl group of aspartic acid with ATP to yield 4-phospho-L-aspartate, which is involved in the branched biosynthetic pathway leading to the biosynthesis of amino acids threonine, isoleucine and methionine.</text>
</comment>
<dbReference type="SUPFAM" id="SSF55021">
    <property type="entry name" value="ACT-like"/>
    <property type="match status" value="2"/>
</dbReference>
<dbReference type="Gene3D" id="3.30.2130.10">
    <property type="entry name" value="VC0802-like"/>
    <property type="match status" value="1"/>
</dbReference>
<dbReference type="Proteomes" id="UP000094067">
    <property type="component" value="Unassembled WGS sequence"/>
</dbReference>
<organism evidence="17 18">
    <name type="scientific">Eisenbergiella tayi</name>
    <dbReference type="NCBI Taxonomy" id="1432052"/>
    <lineage>
        <taxon>Bacteria</taxon>
        <taxon>Bacillati</taxon>
        <taxon>Bacillota</taxon>
        <taxon>Clostridia</taxon>
        <taxon>Lachnospirales</taxon>
        <taxon>Lachnospiraceae</taxon>
        <taxon>Eisenbergiella</taxon>
    </lineage>
</organism>
<evidence type="ECO:0000313" key="17">
    <source>
        <dbReference type="EMBL" id="ODM03247.1"/>
    </source>
</evidence>
<protein>
    <recommendedName>
        <fullName evidence="14">Aspartokinase</fullName>
        <ecNumber evidence="14">2.7.2.4</ecNumber>
    </recommendedName>
</protein>